<feature type="transmembrane region" description="Helical" evidence="9">
    <location>
        <begin position="82"/>
        <end position="113"/>
    </location>
</feature>
<evidence type="ECO:0000256" key="7">
    <source>
        <dbReference type="ARBA" id="ARBA00023136"/>
    </source>
</evidence>
<dbReference type="InterPro" id="IPR045018">
    <property type="entry name" value="Azg-like"/>
</dbReference>
<sequence>MNKFFKLKENGTNVKTELMAGLTTFLTMAYILFVNPAMLSITGMDKGAVFVATILASAIGTLVMGLVANVPFAQAPGMGLNALFTFTVVLGLGFTWNQALAMVFICGIINIIITTTKIRKMIIQAIPLSLQYAISGGIGLFIAYLGIKQAHFINFTGEAANKILDTGDSAVFADIVPAITNFKDPVAILALIGLVITVVLMLLNVKGAILIGILATTVIGTFNGVTHVADFSTMDFSVPSLAPTFFKLDIKGLFSDPSRILLVFTTIFAFSLSDTFDTIGTFLGTGRKAGIFDENDEKLFSEGNGSKSKLERALFADAIATSTGALLGTSNTTTYVESAAGIGQGGRTGLTSVTVAGLFLISLFFSPVMGMVPAAATAPALIVVGVLMAESLKNIEWGDFDIAVPAFFVIAFMPFTYSITNGIAAGFLAYCLVKIIKKQAKDVHPIMYTVSLLFLLNFVIQALG</sequence>
<comment type="caution">
    <text evidence="10">The sequence shown here is derived from an EMBL/GenBank/DDBJ whole genome shotgun (WGS) entry which is preliminary data.</text>
</comment>
<feature type="transmembrane region" description="Helical" evidence="9">
    <location>
        <begin position="260"/>
        <end position="283"/>
    </location>
</feature>
<dbReference type="InterPro" id="IPR026033">
    <property type="entry name" value="Azg-like_bact_archaea"/>
</dbReference>
<dbReference type="RefSeq" id="WP_016206950.1">
    <property type="nucleotide sequence ID" value="NZ_ASRV01000092.1"/>
</dbReference>
<dbReference type="GO" id="GO:0005886">
    <property type="term" value="C:plasma membrane"/>
    <property type="evidence" value="ECO:0007669"/>
    <property type="project" value="UniProtKB-SubCell"/>
</dbReference>
<evidence type="ECO:0000256" key="8">
    <source>
        <dbReference type="PIRNR" id="PIRNR005353"/>
    </source>
</evidence>
<evidence type="ECO:0000256" key="1">
    <source>
        <dbReference type="ARBA" id="ARBA00004651"/>
    </source>
</evidence>
<evidence type="ECO:0000256" key="3">
    <source>
        <dbReference type="ARBA" id="ARBA00022448"/>
    </source>
</evidence>
<feature type="transmembrane region" description="Helical" evidence="9">
    <location>
        <begin position="125"/>
        <end position="147"/>
    </location>
</feature>
<feature type="transmembrane region" description="Helical" evidence="9">
    <location>
        <begin position="210"/>
        <end position="229"/>
    </location>
</feature>
<feature type="transmembrane region" description="Helical" evidence="9">
    <location>
        <begin position="357"/>
        <end position="387"/>
    </location>
</feature>
<keyword evidence="5 8" id="KW-0812">Transmembrane</keyword>
<feature type="transmembrane region" description="Helical" evidence="9">
    <location>
        <begin position="407"/>
        <end position="433"/>
    </location>
</feature>
<keyword evidence="6 8" id="KW-1133">Transmembrane helix</keyword>
<keyword evidence="4 8" id="KW-1003">Cell membrane</keyword>
<dbReference type="PANTHER" id="PTHR43337:SF1">
    <property type="entry name" value="XANTHINE_URACIL PERMEASE C887.17-RELATED"/>
    <property type="match status" value="1"/>
</dbReference>
<evidence type="ECO:0000256" key="6">
    <source>
        <dbReference type="ARBA" id="ARBA00022989"/>
    </source>
</evidence>
<feature type="transmembrane region" description="Helical" evidence="9">
    <location>
        <begin position="445"/>
        <end position="463"/>
    </location>
</feature>
<dbReference type="PANTHER" id="PTHR43337">
    <property type="entry name" value="XANTHINE/URACIL PERMEASE C887.17-RELATED"/>
    <property type="match status" value="1"/>
</dbReference>
<dbReference type="EMBL" id="ASRV01000092">
    <property type="protein sequence ID" value="EOR26455.1"/>
    <property type="molecule type" value="Genomic_DNA"/>
</dbReference>
<dbReference type="Proteomes" id="UP000013988">
    <property type="component" value="Unassembled WGS sequence"/>
</dbReference>
<evidence type="ECO:0000256" key="5">
    <source>
        <dbReference type="ARBA" id="ARBA00022692"/>
    </source>
</evidence>
<dbReference type="Pfam" id="PF00860">
    <property type="entry name" value="Xan_ur_permease"/>
    <property type="match status" value="1"/>
</dbReference>
<feature type="transmembrane region" description="Helical" evidence="9">
    <location>
        <begin position="186"/>
        <end position="203"/>
    </location>
</feature>
<organism evidence="10 11">
    <name type="scientific">Clostridium sartagoforme AAU1</name>
    <dbReference type="NCBI Taxonomy" id="1202534"/>
    <lineage>
        <taxon>Bacteria</taxon>
        <taxon>Bacillati</taxon>
        <taxon>Bacillota</taxon>
        <taxon>Clostridia</taxon>
        <taxon>Eubacteriales</taxon>
        <taxon>Clostridiaceae</taxon>
        <taxon>Clostridium</taxon>
    </lineage>
</organism>
<evidence type="ECO:0000256" key="2">
    <source>
        <dbReference type="ARBA" id="ARBA00005697"/>
    </source>
</evidence>
<evidence type="ECO:0000256" key="9">
    <source>
        <dbReference type="SAM" id="Phobius"/>
    </source>
</evidence>
<keyword evidence="3 8" id="KW-0813">Transport</keyword>
<feature type="transmembrane region" description="Helical" evidence="9">
    <location>
        <begin position="48"/>
        <end position="70"/>
    </location>
</feature>
<evidence type="ECO:0000313" key="10">
    <source>
        <dbReference type="EMBL" id="EOR26455.1"/>
    </source>
</evidence>
<dbReference type="AlphaFoldDB" id="R9CBR9"/>
<feature type="transmembrane region" description="Helical" evidence="9">
    <location>
        <begin position="20"/>
        <end position="41"/>
    </location>
</feature>
<evidence type="ECO:0000256" key="4">
    <source>
        <dbReference type="ARBA" id="ARBA00022475"/>
    </source>
</evidence>
<proteinExistence type="inferred from homology"/>
<name>R9CBR9_9CLOT</name>
<dbReference type="GO" id="GO:0005345">
    <property type="term" value="F:purine nucleobase transmembrane transporter activity"/>
    <property type="evidence" value="ECO:0007669"/>
    <property type="project" value="TreeGrafter"/>
</dbReference>
<evidence type="ECO:0000313" key="11">
    <source>
        <dbReference type="Proteomes" id="UP000013988"/>
    </source>
</evidence>
<dbReference type="OrthoDB" id="9808458at2"/>
<dbReference type="PIRSF" id="PIRSF005353">
    <property type="entry name" value="PbuG"/>
    <property type="match status" value="1"/>
</dbReference>
<comment type="subcellular location">
    <subcellularLocation>
        <location evidence="1 8">Cell membrane</location>
        <topology evidence="1 8">Multi-pass membrane protein</topology>
    </subcellularLocation>
</comment>
<comment type="similarity">
    <text evidence="2 8">Belongs to the nucleobase:cation symporter-2 (NCS2) (TC 2.A.40) family. Azg-like subfamily.</text>
</comment>
<protein>
    <submittedName>
        <fullName evidence="10">Xanthine/uracil/vitamin C permease</fullName>
    </submittedName>
</protein>
<gene>
    <name evidence="10" type="ORF">A500_07766</name>
</gene>
<keyword evidence="11" id="KW-1185">Reference proteome</keyword>
<dbReference type="PATRIC" id="fig|1202534.3.peg.1552"/>
<reference evidence="10 11" key="1">
    <citation type="submission" date="2013-03" db="EMBL/GenBank/DDBJ databases">
        <title>Whole genome shotgun sequencing of Clostridium sartagoforme AAU1.</title>
        <authorList>
            <person name="Joshi C.G."/>
            <person name="Duggirala S.M."/>
            <person name="Nathani N.M."/>
            <person name="Bhatt V.D."/>
            <person name="Patel A.K."/>
            <person name="Pandya P.R."/>
            <person name="KaPatel J.A."/>
        </authorList>
    </citation>
    <scope>NUCLEOTIDE SEQUENCE [LARGE SCALE GENOMIC DNA]</scope>
    <source>
        <strain evidence="10 11">AAU1</strain>
    </source>
</reference>
<accession>R9CBR9</accession>
<dbReference type="InterPro" id="IPR006043">
    <property type="entry name" value="NCS2"/>
</dbReference>
<keyword evidence="7 8" id="KW-0472">Membrane</keyword>